<dbReference type="PANTHER" id="PTHR42850">
    <property type="entry name" value="METALLOPHOSPHOESTERASE"/>
    <property type="match status" value="1"/>
</dbReference>
<evidence type="ECO:0000259" key="1">
    <source>
        <dbReference type="Pfam" id="PF00149"/>
    </source>
</evidence>
<dbReference type="CDD" id="cd00144">
    <property type="entry name" value="MPP_PPP_family"/>
    <property type="match status" value="1"/>
</dbReference>
<dbReference type="PANTHER" id="PTHR42850:SF4">
    <property type="entry name" value="ZINC-DEPENDENT ENDOPOLYPHOSPHATASE"/>
    <property type="match status" value="1"/>
</dbReference>
<protein>
    <submittedName>
        <fullName evidence="2">Serine/threonine protein phosphatase</fullName>
    </submittedName>
</protein>
<dbReference type="Proteomes" id="UP000215224">
    <property type="component" value="Chromosome"/>
</dbReference>
<sequence length="235" mass="27299">MKRMLAISDIHGDIEKFEKLLHLVDFRNDKDQLLLLGDYIDRGPSSRDVLNSVQRLVEDDGAIALIGNHDKMMVDAFLTDDPMNVKRWFYNGGIKTLQNYGYNIEKDDAKYWYTTEEMPEPLQMNDEIREHIEFLQQLHHYYETDTHIFVHAGVHPTSPVEETDLQTLVWIREEFHQGYNGEKTVVFGHTPVKHLHKSEDVYFGRNKIIGIDGGCAYGGRLYCLEVSSSKVMYVD</sequence>
<dbReference type="InterPro" id="IPR029052">
    <property type="entry name" value="Metallo-depent_PP-like"/>
</dbReference>
<feature type="domain" description="Calcineurin-like phosphoesterase" evidence="1">
    <location>
        <begin position="3"/>
        <end position="197"/>
    </location>
</feature>
<dbReference type="EMBL" id="CP018866">
    <property type="protein sequence ID" value="AST90214.1"/>
    <property type="molecule type" value="Genomic_DNA"/>
</dbReference>
<dbReference type="KEGG" id="bcoh:BC6307_02395"/>
<reference evidence="2 3" key="1">
    <citation type="submission" date="2016-12" db="EMBL/GenBank/DDBJ databases">
        <title>The whole genome sequencing and assembly of Bacillus cohnii DSM 6307T strain.</title>
        <authorList>
            <person name="Lee Y.-J."/>
            <person name="Yi H."/>
            <person name="Bahn Y.-S."/>
            <person name="Kim J.F."/>
            <person name="Lee D.-W."/>
        </authorList>
    </citation>
    <scope>NUCLEOTIDE SEQUENCE [LARGE SCALE GENOMIC DNA]</scope>
    <source>
        <strain evidence="2 3">DSM 6307</strain>
    </source>
</reference>
<keyword evidence="3" id="KW-1185">Reference proteome</keyword>
<organism evidence="2 3">
    <name type="scientific">Sutcliffiella cohnii</name>
    <dbReference type="NCBI Taxonomy" id="33932"/>
    <lineage>
        <taxon>Bacteria</taxon>
        <taxon>Bacillati</taxon>
        <taxon>Bacillota</taxon>
        <taxon>Bacilli</taxon>
        <taxon>Bacillales</taxon>
        <taxon>Bacillaceae</taxon>
        <taxon>Sutcliffiella</taxon>
    </lineage>
</organism>
<evidence type="ECO:0000313" key="2">
    <source>
        <dbReference type="EMBL" id="AST90214.1"/>
    </source>
</evidence>
<gene>
    <name evidence="2" type="ORF">BC6307_02395</name>
</gene>
<name>A0A223KLH2_9BACI</name>
<dbReference type="GO" id="GO:0008803">
    <property type="term" value="F:bis(5'-nucleosyl)-tetraphosphatase (symmetrical) activity"/>
    <property type="evidence" value="ECO:0007669"/>
    <property type="project" value="TreeGrafter"/>
</dbReference>
<dbReference type="Gene3D" id="3.60.21.10">
    <property type="match status" value="1"/>
</dbReference>
<dbReference type="STRING" id="1314751.GCA_001591425_03126"/>
<dbReference type="GO" id="GO:0005737">
    <property type="term" value="C:cytoplasm"/>
    <property type="evidence" value="ECO:0007669"/>
    <property type="project" value="TreeGrafter"/>
</dbReference>
<dbReference type="AlphaFoldDB" id="A0A223KLH2"/>
<dbReference type="GO" id="GO:0016791">
    <property type="term" value="F:phosphatase activity"/>
    <property type="evidence" value="ECO:0007669"/>
    <property type="project" value="TreeGrafter"/>
</dbReference>
<dbReference type="RefSeq" id="WP_066418140.1">
    <property type="nucleotide sequence ID" value="NZ_CP018866.1"/>
</dbReference>
<dbReference type="GO" id="GO:0110154">
    <property type="term" value="P:RNA decapping"/>
    <property type="evidence" value="ECO:0007669"/>
    <property type="project" value="TreeGrafter"/>
</dbReference>
<accession>A0A223KLH2</accession>
<proteinExistence type="predicted"/>
<dbReference type="Pfam" id="PF00149">
    <property type="entry name" value="Metallophos"/>
    <property type="match status" value="1"/>
</dbReference>
<dbReference type="InterPro" id="IPR004843">
    <property type="entry name" value="Calcineurin-like_PHP"/>
</dbReference>
<evidence type="ECO:0000313" key="3">
    <source>
        <dbReference type="Proteomes" id="UP000215224"/>
    </source>
</evidence>
<dbReference type="SUPFAM" id="SSF56300">
    <property type="entry name" value="Metallo-dependent phosphatases"/>
    <property type="match status" value="1"/>
</dbReference>
<dbReference type="InterPro" id="IPR050126">
    <property type="entry name" value="Ap4A_hydrolase"/>
</dbReference>